<protein>
    <submittedName>
        <fullName evidence="2">Amino acid adenylation domain-containing protein</fullName>
    </submittedName>
</protein>
<dbReference type="InterPro" id="IPR042099">
    <property type="entry name" value="ANL_N_sf"/>
</dbReference>
<evidence type="ECO:0000313" key="2">
    <source>
        <dbReference type="EMBL" id="NEE19502.1"/>
    </source>
</evidence>
<dbReference type="GO" id="GO:0043041">
    <property type="term" value="P:amino acid activation for nonribosomal peptide biosynthetic process"/>
    <property type="evidence" value="ECO:0007669"/>
    <property type="project" value="TreeGrafter"/>
</dbReference>
<feature type="non-terminal residue" evidence="2">
    <location>
        <position position="1"/>
    </location>
</feature>
<dbReference type="GO" id="GO:0009239">
    <property type="term" value="P:enterobactin biosynthetic process"/>
    <property type="evidence" value="ECO:0007669"/>
    <property type="project" value="TreeGrafter"/>
</dbReference>
<dbReference type="PANTHER" id="PTHR45527">
    <property type="entry name" value="NONRIBOSOMAL PEPTIDE SYNTHETASE"/>
    <property type="match status" value="1"/>
</dbReference>
<sequence length="139" mass="14534">SVWELVAPLTVGARVVAIPPETVVDGPALARRLRDEAVTVVQVTPSVWAVLVAAGGVPESVRVRVSIGEVLTPELAGELDGAELWNAYGPTETTIWSTAEPVHRGSRFGIGGPLDGVAVYLLNAGLRPVDDDAVGELYV</sequence>
<dbReference type="EMBL" id="JAAGMN010008005">
    <property type="protein sequence ID" value="NEE19502.1"/>
    <property type="molecule type" value="Genomic_DNA"/>
</dbReference>
<dbReference type="SUPFAM" id="SSF56801">
    <property type="entry name" value="Acetyl-CoA synthetase-like"/>
    <property type="match status" value="1"/>
</dbReference>
<name>A0A6G3XPJ3_9ACTN</name>
<dbReference type="GO" id="GO:0031177">
    <property type="term" value="F:phosphopantetheine binding"/>
    <property type="evidence" value="ECO:0007669"/>
    <property type="project" value="TreeGrafter"/>
</dbReference>
<evidence type="ECO:0000259" key="1">
    <source>
        <dbReference type="Pfam" id="PF00501"/>
    </source>
</evidence>
<dbReference type="InterPro" id="IPR000873">
    <property type="entry name" value="AMP-dep_synth/lig_dom"/>
</dbReference>
<dbReference type="Pfam" id="PF00501">
    <property type="entry name" value="AMP-binding"/>
    <property type="match status" value="1"/>
</dbReference>
<gene>
    <name evidence="2" type="ORF">G3M58_75175</name>
</gene>
<accession>A0A6G3XPJ3</accession>
<proteinExistence type="predicted"/>
<dbReference type="GO" id="GO:0047527">
    <property type="term" value="F:2,3-dihydroxybenzoate-serine ligase activity"/>
    <property type="evidence" value="ECO:0007669"/>
    <property type="project" value="TreeGrafter"/>
</dbReference>
<reference evidence="2" key="1">
    <citation type="submission" date="2020-01" db="EMBL/GenBank/DDBJ databases">
        <title>Insect and environment-associated Actinomycetes.</title>
        <authorList>
            <person name="Currrie C."/>
            <person name="Chevrette M."/>
            <person name="Carlson C."/>
            <person name="Stubbendieck R."/>
            <person name="Wendt-Pienkowski E."/>
        </authorList>
    </citation>
    <scope>NUCLEOTIDE SEQUENCE</scope>
    <source>
        <strain evidence="2">SID7499</strain>
    </source>
</reference>
<dbReference type="PANTHER" id="PTHR45527:SF1">
    <property type="entry name" value="FATTY ACID SYNTHASE"/>
    <property type="match status" value="1"/>
</dbReference>
<feature type="domain" description="AMP-dependent synthetase/ligase" evidence="1">
    <location>
        <begin position="2"/>
        <end position="139"/>
    </location>
</feature>
<feature type="non-terminal residue" evidence="2">
    <location>
        <position position="139"/>
    </location>
</feature>
<comment type="caution">
    <text evidence="2">The sequence shown here is derived from an EMBL/GenBank/DDBJ whole genome shotgun (WGS) entry which is preliminary data.</text>
</comment>
<dbReference type="GO" id="GO:0005829">
    <property type="term" value="C:cytosol"/>
    <property type="evidence" value="ECO:0007669"/>
    <property type="project" value="TreeGrafter"/>
</dbReference>
<dbReference type="GO" id="GO:0009366">
    <property type="term" value="C:enterobactin synthetase complex"/>
    <property type="evidence" value="ECO:0007669"/>
    <property type="project" value="TreeGrafter"/>
</dbReference>
<dbReference type="AlphaFoldDB" id="A0A6G3XPJ3"/>
<dbReference type="Gene3D" id="3.40.50.12780">
    <property type="entry name" value="N-terminal domain of ligase-like"/>
    <property type="match status" value="1"/>
</dbReference>
<organism evidence="2">
    <name type="scientific">Streptomyces sp. SID7499</name>
    <dbReference type="NCBI Taxonomy" id="2706086"/>
    <lineage>
        <taxon>Bacteria</taxon>
        <taxon>Bacillati</taxon>
        <taxon>Actinomycetota</taxon>
        <taxon>Actinomycetes</taxon>
        <taxon>Kitasatosporales</taxon>
        <taxon>Streptomycetaceae</taxon>
        <taxon>Streptomyces</taxon>
    </lineage>
</organism>